<keyword evidence="11" id="KW-1185">Reference proteome</keyword>
<dbReference type="PIRSF" id="PIRSF031134">
    <property type="entry name" value="MTRK"/>
    <property type="match status" value="1"/>
</dbReference>
<accession>D4DWN6</accession>
<keyword evidence="6 8" id="KW-0067">ATP-binding</keyword>
<dbReference type="NCBIfam" id="TIGR01767">
    <property type="entry name" value="MTRK"/>
    <property type="match status" value="1"/>
</dbReference>
<organism evidence="10 11">
    <name type="scientific">Serratia odorifera DSM 4582</name>
    <dbReference type="NCBI Taxonomy" id="667129"/>
    <lineage>
        <taxon>Bacteria</taxon>
        <taxon>Pseudomonadati</taxon>
        <taxon>Pseudomonadota</taxon>
        <taxon>Gammaproteobacteria</taxon>
        <taxon>Enterobacterales</taxon>
        <taxon>Yersiniaceae</taxon>
        <taxon>Serratia</taxon>
    </lineage>
</organism>
<dbReference type="HOGENOM" id="CLU_033681_0_0_6"/>
<dbReference type="Gene3D" id="3.30.200.20">
    <property type="entry name" value="Phosphorylase Kinase, domain 1"/>
    <property type="match status" value="1"/>
</dbReference>
<dbReference type="PANTHER" id="PTHR34273">
    <property type="entry name" value="METHYLTHIORIBOSE KINASE"/>
    <property type="match status" value="1"/>
</dbReference>
<dbReference type="InterPro" id="IPR009212">
    <property type="entry name" value="Methylthioribose_kinase"/>
</dbReference>
<evidence type="ECO:0000256" key="2">
    <source>
        <dbReference type="ARBA" id="ARBA00011738"/>
    </source>
</evidence>
<evidence type="ECO:0000259" key="9">
    <source>
        <dbReference type="Pfam" id="PF01636"/>
    </source>
</evidence>
<keyword evidence="5 8" id="KW-0418">Kinase</keyword>
<evidence type="ECO:0000256" key="1">
    <source>
        <dbReference type="ARBA" id="ARBA00010165"/>
    </source>
</evidence>
<dbReference type="InterPro" id="IPR011009">
    <property type="entry name" value="Kinase-like_dom_sf"/>
</dbReference>
<dbReference type="Proteomes" id="UP000005723">
    <property type="component" value="Unassembled WGS sequence"/>
</dbReference>
<keyword evidence="8" id="KW-0028">Amino-acid biosynthesis</keyword>
<dbReference type="Gene3D" id="3.90.1200.10">
    <property type="match status" value="1"/>
</dbReference>
<feature type="binding site" evidence="8">
    <location>
        <begin position="287"/>
        <end position="289"/>
    </location>
    <ligand>
        <name>ATP</name>
        <dbReference type="ChEBI" id="CHEBI:30616"/>
    </ligand>
</feature>
<evidence type="ECO:0000256" key="6">
    <source>
        <dbReference type="ARBA" id="ARBA00022840"/>
    </source>
</evidence>
<comment type="function">
    <text evidence="8">Catalyzes the phosphorylation of methylthioribose into methylthioribose-1-phosphate.</text>
</comment>
<feature type="binding site" evidence="8">
    <location>
        <position position="385"/>
    </location>
    <ligand>
        <name>substrate</name>
    </ligand>
</feature>
<comment type="catalytic activity">
    <reaction evidence="8">
        <text>5-(methylsulfanyl)-D-ribose + ATP = 5-(methylsulfanyl)-alpha-D-ribose 1-phosphate + ADP + H(+)</text>
        <dbReference type="Rhea" id="RHEA:22312"/>
        <dbReference type="ChEBI" id="CHEBI:15378"/>
        <dbReference type="ChEBI" id="CHEBI:30616"/>
        <dbReference type="ChEBI" id="CHEBI:58533"/>
        <dbReference type="ChEBI" id="CHEBI:78440"/>
        <dbReference type="ChEBI" id="CHEBI:456216"/>
        <dbReference type="EC" id="2.7.1.100"/>
    </reaction>
</comment>
<keyword evidence="3 8" id="KW-0808">Transferase</keyword>
<gene>
    <name evidence="8 10" type="primary">mtnK</name>
    <name evidence="10" type="ORF">HMPREF0758_0336</name>
</gene>
<dbReference type="GO" id="GO:0005524">
    <property type="term" value="F:ATP binding"/>
    <property type="evidence" value="ECO:0007669"/>
    <property type="project" value="UniProtKB-UniRule"/>
</dbReference>
<evidence type="ECO:0000256" key="5">
    <source>
        <dbReference type="ARBA" id="ARBA00022777"/>
    </source>
</evidence>
<reference evidence="10 11" key="1">
    <citation type="submission" date="2010-01" db="EMBL/GenBank/DDBJ databases">
        <authorList>
            <person name="Muzny D."/>
            <person name="Qin X."/>
            <person name="Deng J."/>
            <person name="Jiang H."/>
            <person name="Liu Y."/>
            <person name="Qu J."/>
            <person name="Song X.-Z."/>
            <person name="Zhang L."/>
            <person name="Thornton R."/>
            <person name="Coyle M."/>
            <person name="Francisco L."/>
            <person name="Jackson L."/>
            <person name="Javaid M."/>
            <person name="Korchina V."/>
            <person name="Kovar C."/>
            <person name="Mata R."/>
            <person name="Mathew T."/>
            <person name="Ngo R."/>
            <person name="Nguyen L."/>
            <person name="Nguyen N."/>
            <person name="Okwuonu G."/>
            <person name="Ongeri F."/>
            <person name="Pham C."/>
            <person name="Simmons D."/>
            <person name="Wilczek-Boney K."/>
            <person name="Hale W."/>
            <person name="Jakkamsetti A."/>
            <person name="Pham P."/>
            <person name="Ruth R."/>
            <person name="San Lucas F."/>
            <person name="Warren J."/>
            <person name="Zhang J."/>
            <person name="Zhao Z."/>
            <person name="Zhou C."/>
            <person name="Zhu D."/>
            <person name="Lee S."/>
            <person name="Bess C."/>
            <person name="Blankenburg K."/>
            <person name="Forbes L."/>
            <person name="Fu Q."/>
            <person name="Gubbala S."/>
            <person name="Hirani K."/>
            <person name="Jayaseelan J.C."/>
            <person name="Lara F."/>
            <person name="Munidasa M."/>
            <person name="Palculict T."/>
            <person name="Patil S."/>
            <person name="Pu L.-L."/>
            <person name="Saada N."/>
            <person name="Tang L."/>
            <person name="Weissenberger G."/>
            <person name="Zhu Y."/>
            <person name="Hemphill L."/>
            <person name="Shang Y."/>
            <person name="Youmans B."/>
            <person name="Ayvaz T."/>
            <person name="Ross M."/>
            <person name="Santibanez J."/>
            <person name="Aqrawi P."/>
            <person name="Gross S."/>
            <person name="Joshi V."/>
            <person name="Fowler G."/>
            <person name="Nazareth L."/>
            <person name="Reid J."/>
            <person name="Worley K."/>
            <person name="Petrosino J."/>
            <person name="Highlander S."/>
            <person name="Gibbs R."/>
        </authorList>
    </citation>
    <scope>NUCLEOTIDE SEQUENCE [LARGE SCALE GENOMIC DNA]</scope>
    <source>
        <strain evidence="10 11">DSM 4582</strain>
    </source>
</reference>
<dbReference type="GO" id="GO:0046522">
    <property type="term" value="F:S-methyl-5-thioribose kinase activity"/>
    <property type="evidence" value="ECO:0007669"/>
    <property type="project" value="UniProtKB-UniRule"/>
</dbReference>
<feature type="domain" description="Aminoglycoside phosphotransferase" evidence="9">
    <location>
        <begin position="72"/>
        <end position="304"/>
    </location>
</feature>
<evidence type="ECO:0000313" key="11">
    <source>
        <dbReference type="Proteomes" id="UP000005723"/>
    </source>
</evidence>
<dbReference type="Pfam" id="PF01636">
    <property type="entry name" value="APH"/>
    <property type="match status" value="1"/>
</dbReference>
<dbReference type="InterPro" id="IPR002575">
    <property type="entry name" value="Aminoglycoside_PTrfase"/>
</dbReference>
<name>D4DWN6_SEROD</name>
<dbReference type="UniPathway" id="UPA00904">
    <property type="reaction ID" value="UER00872"/>
</dbReference>
<keyword evidence="7 8" id="KW-0486">Methionine biosynthesis</keyword>
<dbReference type="EC" id="2.7.1.100" evidence="8"/>
<feature type="binding site" evidence="8">
    <location>
        <position position="98"/>
    </location>
    <ligand>
        <name>ATP</name>
        <dbReference type="ChEBI" id="CHEBI:30616"/>
    </ligand>
</feature>
<keyword evidence="4 8" id="KW-0547">Nucleotide-binding</keyword>
<evidence type="ECO:0000256" key="3">
    <source>
        <dbReference type="ARBA" id="ARBA00022679"/>
    </source>
</evidence>
<dbReference type="GO" id="GO:0019509">
    <property type="term" value="P:L-methionine salvage from methylthioadenosine"/>
    <property type="evidence" value="ECO:0007669"/>
    <property type="project" value="UniProtKB-UniRule"/>
</dbReference>
<feature type="binding site" evidence="8">
    <location>
        <position position="81"/>
    </location>
    <ligand>
        <name>ATP</name>
        <dbReference type="ChEBI" id="CHEBI:30616"/>
    </ligand>
</feature>
<proteinExistence type="inferred from homology"/>
<comment type="similarity">
    <text evidence="1 8">Belongs to the methylthioribose kinase family.</text>
</comment>
<dbReference type="STRING" id="667129.HMPREF0758_0336"/>
<evidence type="ECO:0000256" key="4">
    <source>
        <dbReference type="ARBA" id="ARBA00022741"/>
    </source>
</evidence>
<feature type="binding site" evidence="8">
    <location>
        <position position="270"/>
    </location>
    <ligand>
        <name>substrate</name>
    </ligand>
</feature>
<feature type="binding site" evidence="8">
    <location>
        <begin position="152"/>
        <end position="154"/>
    </location>
    <ligand>
        <name>ATP</name>
        <dbReference type="ChEBI" id="CHEBI:30616"/>
    </ligand>
</feature>
<dbReference type="EMBL" id="ADBY01000013">
    <property type="protein sequence ID" value="EFE98008.1"/>
    <property type="molecule type" value="Genomic_DNA"/>
</dbReference>
<evidence type="ECO:0000313" key="10">
    <source>
        <dbReference type="EMBL" id="EFE98008.1"/>
    </source>
</evidence>
<comment type="caution">
    <text evidence="10">The sequence shown here is derived from an EMBL/GenBank/DDBJ whole genome shotgun (WGS) entry which is preliminary data.</text>
</comment>
<comment type="pathway">
    <text evidence="8">Amino-acid biosynthesis; L-methionine biosynthesis via salvage pathway; S-methyl-5-thio-alpha-D-ribose 1-phosphate from S-methyl-5'-thioadenosine (hydrolase route): step 2/2.</text>
</comment>
<evidence type="ECO:0000256" key="7">
    <source>
        <dbReference type="ARBA" id="ARBA00023167"/>
    </source>
</evidence>
<comment type="subunit">
    <text evidence="2 8">Homodimer.</text>
</comment>
<evidence type="ECO:0000256" key="8">
    <source>
        <dbReference type="HAMAP-Rule" id="MF_01683"/>
    </source>
</evidence>
<protein>
    <recommendedName>
        <fullName evidence="8">Methylthioribose kinase</fullName>
        <shortName evidence="8">MTR kinase</shortName>
        <ecNumber evidence="8">2.7.1.100</ecNumber>
    </recommendedName>
</protein>
<dbReference type="HAMAP" id="MF_01683">
    <property type="entry name" value="Salvage_MtnK"/>
    <property type="match status" value="1"/>
</dbReference>
<dbReference type="AlphaFoldDB" id="D4DWN6"/>
<dbReference type="PANTHER" id="PTHR34273:SF2">
    <property type="entry name" value="METHYLTHIORIBOSE KINASE"/>
    <property type="match status" value="1"/>
</dbReference>
<dbReference type="SUPFAM" id="SSF56112">
    <property type="entry name" value="Protein kinase-like (PK-like)"/>
    <property type="match status" value="1"/>
</dbReference>
<sequence length="440" mass="48610">MAGGQCQGNGTVLAAAWPLAGAGLAATMRRDTGWVSARGVVMSLYRTFTAADAVEYARQYGQVADPQALVSAEEIGDGNLNLVFKILDDAGVSRVIVKQALPYVRCVGESWPLTLDRARIEAETLLVHGGFCPRHTVNVLHHDAELAVMVQEDLSDHRIWRHELINGHYYPLAAGQLAEYLAQTLFHTSDFYQNAQQKKAQVSRFTNPELCQITEDLFFTDPYIEHERNSFDEALLPQVGELRQDAALKLAVAGLKQRFLSKAEALLHGDIHSGSVFVAEGKLKAIDAEFGFYGPIGFDVGTALGNLLLNYCGLPGLFGPRDAAAGREQRLQDIRELWLIFADRFLALCQQKTRDITLATPGYAEQFLRQVWRDAVGYCGSELVRRTIGLAHVADLDSIEDAEMRLECQRNALSLGRALMVNAPQIEHIDALLARIRQHG</sequence>